<feature type="compositionally biased region" description="Basic residues" evidence="4">
    <location>
        <begin position="683"/>
        <end position="692"/>
    </location>
</feature>
<organism evidence="7 8">
    <name type="scientific">Necator americanus</name>
    <name type="common">Human hookworm</name>
    <dbReference type="NCBI Taxonomy" id="51031"/>
    <lineage>
        <taxon>Eukaryota</taxon>
        <taxon>Metazoa</taxon>
        <taxon>Ecdysozoa</taxon>
        <taxon>Nematoda</taxon>
        <taxon>Chromadorea</taxon>
        <taxon>Rhabditida</taxon>
        <taxon>Rhabditina</taxon>
        <taxon>Rhabditomorpha</taxon>
        <taxon>Strongyloidea</taxon>
        <taxon>Ancylostomatidae</taxon>
        <taxon>Bunostominae</taxon>
        <taxon>Necator</taxon>
    </lineage>
</organism>
<feature type="compositionally biased region" description="Basic and acidic residues" evidence="4">
    <location>
        <begin position="1291"/>
        <end position="1309"/>
    </location>
</feature>
<feature type="compositionally biased region" description="Low complexity" evidence="4">
    <location>
        <begin position="837"/>
        <end position="859"/>
    </location>
</feature>
<feature type="region of interest" description="Disordered" evidence="4">
    <location>
        <begin position="1021"/>
        <end position="1163"/>
    </location>
</feature>
<dbReference type="Gene3D" id="1.20.920.10">
    <property type="entry name" value="Bromodomain-like"/>
    <property type="match status" value="2"/>
</dbReference>
<feature type="compositionally biased region" description="Basic and acidic residues" evidence="4">
    <location>
        <begin position="400"/>
        <end position="411"/>
    </location>
</feature>
<reference evidence="7 8" key="1">
    <citation type="submission" date="2023-08" db="EMBL/GenBank/DDBJ databases">
        <title>A Necator americanus chromosomal reference genome.</title>
        <authorList>
            <person name="Ilik V."/>
            <person name="Petrzelkova K.J."/>
            <person name="Pardy F."/>
            <person name="Fuh T."/>
            <person name="Niatou-Singa F.S."/>
            <person name="Gouil Q."/>
            <person name="Baker L."/>
            <person name="Ritchie M.E."/>
            <person name="Jex A.R."/>
            <person name="Gazzola D."/>
            <person name="Li H."/>
            <person name="Toshio Fujiwara R."/>
            <person name="Zhan B."/>
            <person name="Aroian R.V."/>
            <person name="Pafco B."/>
            <person name="Schwarz E.M."/>
        </authorList>
    </citation>
    <scope>NUCLEOTIDE SEQUENCE [LARGE SCALE GENOMIC DNA]</scope>
    <source>
        <strain evidence="7 8">Aroian</strain>
        <tissue evidence="7">Whole animal</tissue>
    </source>
</reference>
<evidence type="ECO:0000256" key="1">
    <source>
        <dbReference type="ARBA" id="ARBA00022737"/>
    </source>
</evidence>
<feature type="compositionally biased region" description="Polar residues" evidence="4">
    <location>
        <begin position="1245"/>
        <end position="1254"/>
    </location>
</feature>
<feature type="region of interest" description="Disordered" evidence="4">
    <location>
        <begin position="1291"/>
        <end position="1387"/>
    </location>
</feature>
<dbReference type="PROSITE" id="PS51525">
    <property type="entry name" value="NET"/>
    <property type="match status" value="1"/>
</dbReference>
<feature type="region of interest" description="Disordered" evidence="4">
    <location>
        <begin position="1223"/>
        <end position="1256"/>
    </location>
</feature>
<name>A0ABR1EV36_NECAM</name>
<dbReference type="InterPro" id="IPR031354">
    <property type="entry name" value="BRD4_CDT"/>
</dbReference>
<evidence type="ECO:0000259" key="6">
    <source>
        <dbReference type="PROSITE" id="PS51525"/>
    </source>
</evidence>
<evidence type="ECO:0000313" key="7">
    <source>
        <dbReference type="EMBL" id="KAK6766484.1"/>
    </source>
</evidence>
<feature type="compositionally biased region" description="Polar residues" evidence="4">
    <location>
        <begin position="1375"/>
        <end position="1387"/>
    </location>
</feature>
<dbReference type="Pfam" id="PF00439">
    <property type="entry name" value="Bromodomain"/>
    <property type="match status" value="2"/>
</dbReference>
<keyword evidence="8" id="KW-1185">Reference proteome</keyword>
<feature type="compositionally biased region" description="Polar residues" evidence="4">
    <location>
        <begin position="814"/>
        <end position="828"/>
    </location>
</feature>
<dbReference type="Pfam" id="PF17035">
    <property type="entry name" value="BET"/>
    <property type="match status" value="1"/>
</dbReference>
<dbReference type="InterPro" id="IPR018359">
    <property type="entry name" value="Bromodomain_CS"/>
</dbReference>
<sequence length="1428" mass="156873">MEVFAEQMEYVPWRSPRIKLDYEQMESLTLDEAQPQEQAEFRQRLSCKYLMQTVLAVIEVCREYHLPFVLTVVVHEKVLDSVETNATVSALIDQAVDASWSLGMSADVQRTLDAVSTSGEGDAAGTADDSAKKAENPWASPRQEPVNGIVQPRVIPPMGKPTRHTNQLDYLLNTVLKDVMKHKHAWPFNVPVDTVKLNLPDYHKVIRRPMDMKTIQKRLQNIYYFSAKECMEDVMTMFNNCYCYNPPHSDIVAMARTLEQLFLAKIVDMPGDDDVTIMCQNVENVYRDCLQNLPGEEVEIARPSSKRGPKSMRKGPSPALGGARKSASFVRASRESSIQKGAADSSSVLGDSDVPNVVEESSSGASLDVPISTSTLHPLKVQKGVKRKADTTTGVLIEEDSGKVPRRESSRPIKKPAHFIDYTQLPPRYKGKATESMKFCHKVLHELMGKKCKSFNWPFLVPVDVEGMNLSDYYDIVPNPMDLGTIKKKLDNKQYANAQEFAEDIRLVCNNCFKYNPASDIIHQHGRSLLQAFNERWANLPIDEDVADTNVVATSCEVVDEEDALESYLNSWENLKEKSLVFAESITSRLLEIREMKNKDAPQSAILEAVKSLEKLLTQTTFTVPPYTPASTRTRRAPATHIKEDSPLSNGPATSVSTIPRRDLKRPAAAHTSSEPAKLYCGRGRRPGSKNKPKVESSANGKPWKDDYEFDSGDEASHEPMSYDEKRQLSLDINKLPGDKLSMVVSIIESREDLSDISPEEIEIDFETLKPVTLRDLEAFVAAALKRKPRKTVKSDNETRKREIEDKIKKLGGTVSTQQSSKNAASTADASRHAVSRARSSSESSSGSSGSSSSSSSDSSDSESEVKSEGSKQSVRMKFSRKAGHVQIEETLSPTAPSVANVEKTEKTPRARPPPVLPTRQVRKRSGRISLPVTAETSISENSERSTTSPLMTALRPAASSKLTAIAVNPNTAAPAVTFSEQSNSLELTQNGASTVDNNGNVSSIVNSILDGSLCLRPNDPLLSSRSSSVPPSPGSKSHSQWNTPDAGSSTPELVSGGKRARTRSVPPPPASGYSTVPVENSPNRGRSSISEAKKREIELESVPSNLASSLKTDHDLTGEQPFVKKVKPGNRKRMLPPRKNAVSEQKLSPGGSHDMSTYEATDSGLSDTGASMLDQLLPTDTTKLRTPPISSGAVLDRMVSADDAKNDTSTSVGTSILDQLLPPDPNSEVAASVTSASSDARLQAKTSKISRTSDVPVLEQLQPHHSTIMSIKAAEQLEQFKLQAKLKEEKRKQLRMDEEQRRRERDGQRAIGGAGAEKGDVLRGDSRNDTGSNRPPHHSSQGKEGPRDASREQPNESHRDHSHDSHGDNSSASGTPGNTSSPSHNYVLTHEGAMLRRREQERRMRELAKDVDLTSQMELMANFEASF</sequence>
<dbReference type="Gene3D" id="1.20.1270.220">
    <property type="match status" value="1"/>
</dbReference>
<feature type="compositionally biased region" description="Polar residues" evidence="4">
    <location>
        <begin position="335"/>
        <end position="349"/>
    </location>
</feature>
<feature type="region of interest" description="Disordered" evidence="4">
    <location>
        <begin position="297"/>
        <end position="370"/>
    </location>
</feature>
<dbReference type="InterPro" id="IPR001487">
    <property type="entry name" value="Bromodomain"/>
</dbReference>
<evidence type="ECO:0000256" key="2">
    <source>
        <dbReference type="ARBA" id="ARBA00023117"/>
    </source>
</evidence>
<dbReference type="CDD" id="cd05497">
    <property type="entry name" value="Bromo_Brdt_I_like"/>
    <property type="match status" value="1"/>
</dbReference>
<feature type="compositionally biased region" description="Basic and acidic residues" evidence="4">
    <location>
        <begin position="1345"/>
        <end position="1368"/>
    </location>
</feature>
<dbReference type="InterPro" id="IPR050935">
    <property type="entry name" value="Bromo_chromatin_reader"/>
</dbReference>
<evidence type="ECO:0000259" key="5">
    <source>
        <dbReference type="PROSITE" id="PS50014"/>
    </source>
</evidence>
<dbReference type="InterPro" id="IPR043508">
    <property type="entry name" value="Bromo_Brdt_I"/>
</dbReference>
<dbReference type="PROSITE" id="PS00633">
    <property type="entry name" value="BROMODOMAIN_1"/>
    <property type="match status" value="2"/>
</dbReference>
<keyword evidence="1" id="KW-0677">Repeat</keyword>
<feature type="domain" description="Bromo" evidence="5">
    <location>
        <begin position="451"/>
        <end position="523"/>
    </location>
</feature>
<evidence type="ECO:0000256" key="4">
    <source>
        <dbReference type="SAM" id="MobiDB-lite"/>
    </source>
</evidence>
<dbReference type="Proteomes" id="UP001303046">
    <property type="component" value="Unassembled WGS sequence"/>
</dbReference>
<feature type="compositionally biased region" description="Polar residues" evidence="4">
    <location>
        <begin position="359"/>
        <end position="370"/>
    </location>
</feature>
<dbReference type="PANTHER" id="PTHR22880">
    <property type="entry name" value="FALZ-RELATED BROMODOMAIN-CONTAINING PROTEINS"/>
    <property type="match status" value="1"/>
</dbReference>
<protein>
    <recommendedName>
        <fullName evidence="9">Bromodomain protein</fullName>
    </recommendedName>
</protein>
<feature type="compositionally biased region" description="Basic and acidic residues" evidence="4">
    <location>
        <begin position="715"/>
        <end position="724"/>
    </location>
</feature>
<feature type="compositionally biased region" description="Polar residues" evidence="4">
    <location>
        <begin position="1073"/>
        <end position="1091"/>
    </location>
</feature>
<accession>A0ABR1EV36</accession>
<feature type="compositionally biased region" description="Basic and acidic residues" evidence="4">
    <location>
        <begin position="793"/>
        <end position="809"/>
    </location>
</feature>
<dbReference type="Pfam" id="PF17105">
    <property type="entry name" value="BRD4_CDT"/>
    <property type="match status" value="1"/>
</dbReference>
<dbReference type="InterPro" id="IPR036427">
    <property type="entry name" value="Bromodomain-like_sf"/>
</dbReference>
<feature type="region of interest" description="Disordered" evidence="4">
    <location>
        <begin position="624"/>
        <end position="724"/>
    </location>
</feature>
<dbReference type="InterPro" id="IPR038336">
    <property type="entry name" value="NET_sf"/>
</dbReference>
<feature type="region of interest" description="Disordered" evidence="4">
    <location>
        <begin position="113"/>
        <end position="143"/>
    </location>
</feature>
<feature type="domain" description="NET" evidence="6">
    <location>
        <begin position="711"/>
        <end position="792"/>
    </location>
</feature>
<dbReference type="InterPro" id="IPR027353">
    <property type="entry name" value="NET_dom"/>
</dbReference>
<dbReference type="EMBL" id="JAVFWL010000006">
    <property type="protein sequence ID" value="KAK6766484.1"/>
    <property type="molecule type" value="Genomic_DNA"/>
</dbReference>
<feature type="compositionally biased region" description="Polar residues" evidence="4">
    <location>
        <begin position="1041"/>
        <end position="1053"/>
    </location>
</feature>
<comment type="caution">
    <text evidence="7">The sequence shown here is derived from an EMBL/GenBank/DDBJ whole genome shotgun (WGS) entry which is preliminary data.</text>
</comment>
<feature type="domain" description="Bromo" evidence="5">
    <location>
        <begin position="180"/>
        <end position="252"/>
    </location>
</feature>
<feature type="compositionally biased region" description="Basic and acidic residues" evidence="4">
    <location>
        <begin position="1318"/>
        <end position="1329"/>
    </location>
</feature>
<proteinExistence type="predicted"/>
<feature type="compositionally biased region" description="Low complexity" evidence="4">
    <location>
        <begin position="1024"/>
        <end position="1040"/>
    </location>
</feature>
<dbReference type="PANTHER" id="PTHR22880:SF225">
    <property type="entry name" value="BROMODOMAIN-CONTAINING PROTEIN BET-1-RELATED"/>
    <property type="match status" value="1"/>
</dbReference>
<feature type="compositionally biased region" description="Basic residues" evidence="4">
    <location>
        <begin position="1125"/>
        <end position="1137"/>
    </location>
</feature>
<dbReference type="SUPFAM" id="SSF47370">
    <property type="entry name" value="Bromodomain"/>
    <property type="match status" value="2"/>
</dbReference>
<feature type="region of interest" description="Disordered" evidence="4">
    <location>
        <begin position="382"/>
        <end position="413"/>
    </location>
</feature>
<feature type="compositionally biased region" description="Polar residues" evidence="4">
    <location>
        <begin position="647"/>
        <end position="658"/>
    </location>
</feature>
<dbReference type="PROSITE" id="PS50014">
    <property type="entry name" value="BROMODOMAIN_2"/>
    <property type="match status" value="2"/>
</dbReference>
<evidence type="ECO:0000313" key="8">
    <source>
        <dbReference type="Proteomes" id="UP001303046"/>
    </source>
</evidence>
<keyword evidence="2 3" id="KW-0103">Bromodomain</keyword>
<feature type="compositionally biased region" description="Basic residues" evidence="4">
    <location>
        <begin position="304"/>
        <end position="313"/>
    </location>
</feature>
<dbReference type="SMART" id="SM00297">
    <property type="entry name" value="BROMO"/>
    <property type="match status" value="2"/>
</dbReference>
<dbReference type="PRINTS" id="PR00503">
    <property type="entry name" value="BROMODOMAIN"/>
</dbReference>
<evidence type="ECO:0000256" key="3">
    <source>
        <dbReference type="PROSITE-ProRule" id="PRU00035"/>
    </source>
</evidence>
<gene>
    <name evidence="7" type="primary">Necator_chrX.g26201</name>
    <name evidence="7" type="ORF">RB195_026035</name>
</gene>
<evidence type="ECO:0008006" key="9">
    <source>
        <dbReference type="Google" id="ProtNLM"/>
    </source>
</evidence>
<feature type="region of interest" description="Disordered" evidence="4">
    <location>
        <begin position="788"/>
        <end position="924"/>
    </location>
</feature>
<feature type="compositionally biased region" description="Low complexity" evidence="4">
    <location>
        <begin position="1228"/>
        <end position="1241"/>
    </location>
</feature>